<organism evidence="1 2">
    <name type="scientific">Pelotomaculum thermopropionicum (strain DSM 13744 / JCM 10971 / SI)</name>
    <dbReference type="NCBI Taxonomy" id="370438"/>
    <lineage>
        <taxon>Bacteria</taxon>
        <taxon>Bacillati</taxon>
        <taxon>Bacillota</taxon>
        <taxon>Clostridia</taxon>
        <taxon>Eubacteriales</taxon>
        <taxon>Desulfotomaculaceae</taxon>
        <taxon>Pelotomaculum</taxon>
    </lineage>
</organism>
<protein>
    <submittedName>
        <fullName evidence="1">Uncharacterized protein</fullName>
    </submittedName>
</protein>
<dbReference type="KEGG" id="pth:PTH_1902"/>
<reference evidence="2" key="1">
    <citation type="journal article" date="2008" name="Genome Res.">
        <title>The genome of Pelotomaculum thermopropionicum reveals niche-associated evolution in anaerobic microbiota.</title>
        <authorList>
            <person name="Kosaka T."/>
            <person name="Kato S."/>
            <person name="Shimoyama T."/>
            <person name="Ishii S."/>
            <person name="Abe T."/>
            <person name="Watanabe K."/>
        </authorList>
    </citation>
    <scope>NUCLEOTIDE SEQUENCE [LARGE SCALE GENOMIC DNA]</scope>
    <source>
        <strain evidence="2">DSM 13744 / JCM 10971 / SI</strain>
    </source>
</reference>
<keyword evidence="2" id="KW-1185">Reference proteome</keyword>
<dbReference type="AlphaFoldDB" id="A5D106"/>
<dbReference type="Proteomes" id="UP000006556">
    <property type="component" value="Chromosome"/>
</dbReference>
<dbReference type="EMBL" id="AP009389">
    <property type="protein sequence ID" value="BAF60083.1"/>
    <property type="molecule type" value="Genomic_DNA"/>
</dbReference>
<name>A5D106_PELTS</name>
<accession>A5D106</accession>
<proteinExistence type="predicted"/>
<sequence>MGCSMSVSIPHRQAKNRHYSETGYQAKTLFQFLIGRLKTRDGEADRLLPYLVSIPHRQAKNGMSLCADGLILMAWFQFLIGRLKTASLKEWKEATGFVSIPHRQAKNSRAAPRR</sequence>
<gene>
    <name evidence="1" type="ordered locus">PTH_1902</name>
</gene>
<evidence type="ECO:0000313" key="1">
    <source>
        <dbReference type="EMBL" id="BAF60083.1"/>
    </source>
</evidence>
<evidence type="ECO:0000313" key="2">
    <source>
        <dbReference type="Proteomes" id="UP000006556"/>
    </source>
</evidence>
<dbReference type="HOGENOM" id="CLU_2118758_0_0_9"/>